<dbReference type="Gene3D" id="3.40.50.720">
    <property type="entry name" value="NAD(P)-binding Rossmann-like Domain"/>
    <property type="match status" value="1"/>
</dbReference>
<dbReference type="GO" id="GO:0016779">
    <property type="term" value="F:nucleotidyltransferase activity"/>
    <property type="evidence" value="ECO:0007669"/>
    <property type="project" value="UniProtKB-KW"/>
</dbReference>
<dbReference type="PANTHER" id="PTHR43267">
    <property type="entry name" value="TRNA THREONYLCARBAMOYLADENOSINE DEHYDRATASE"/>
    <property type="match status" value="1"/>
</dbReference>
<evidence type="ECO:0000259" key="2">
    <source>
        <dbReference type="Pfam" id="PF14461"/>
    </source>
</evidence>
<dbReference type="PANTHER" id="PTHR43267:SF1">
    <property type="entry name" value="TRNA THREONYLCARBAMOYLADENOSINE DEHYDRATASE"/>
    <property type="match status" value="1"/>
</dbReference>
<organism evidence="3 4">
    <name type="scientific">Stenotrophomonas oahuensis</name>
    <dbReference type="NCBI Taxonomy" id="3003271"/>
    <lineage>
        <taxon>Bacteria</taxon>
        <taxon>Pseudomonadati</taxon>
        <taxon>Pseudomonadota</taxon>
        <taxon>Gammaproteobacteria</taxon>
        <taxon>Lysobacterales</taxon>
        <taxon>Lysobacteraceae</taxon>
        <taxon>Stenotrophomonas</taxon>
    </lineage>
</organism>
<name>A0ABY9YME1_9GAMM</name>
<dbReference type="CDD" id="cd01483">
    <property type="entry name" value="E1_enzyme_family"/>
    <property type="match status" value="1"/>
</dbReference>
<dbReference type="EMBL" id="CP115541">
    <property type="protein sequence ID" value="WNH52059.1"/>
    <property type="molecule type" value="Genomic_DNA"/>
</dbReference>
<dbReference type="Pfam" id="PF00899">
    <property type="entry name" value="ThiF"/>
    <property type="match status" value="1"/>
</dbReference>
<feature type="domain" description="THIF-type NAD/FAD binding fold" evidence="1">
    <location>
        <begin position="303"/>
        <end position="462"/>
    </location>
</feature>
<dbReference type="SUPFAM" id="SSF69572">
    <property type="entry name" value="Activating enzymes of the ubiquitin-like proteins"/>
    <property type="match status" value="1"/>
</dbReference>
<gene>
    <name evidence="3" type="ORF">PDM29_17210</name>
</gene>
<keyword evidence="3" id="KW-0808">Transferase</keyword>
<protein>
    <submittedName>
        <fullName evidence="3">ThiF family adenylyltransferase</fullName>
    </submittedName>
</protein>
<dbReference type="InterPro" id="IPR032701">
    <property type="entry name" value="Prok-E2_B_dom"/>
</dbReference>
<evidence type="ECO:0000313" key="4">
    <source>
        <dbReference type="Proteomes" id="UP001302072"/>
    </source>
</evidence>
<proteinExistence type="predicted"/>
<dbReference type="Pfam" id="PF14461">
    <property type="entry name" value="Prok-E2_B"/>
    <property type="match status" value="1"/>
</dbReference>
<accession>A0ABY9YME1</accession>
<feature type="domain" description="Prokaryotic E2 family B" evidence="2">
    <location>
        <begin position="40"/>
        <end position="133"/>
    </location>
</feature>
<dbReference type="InterPro" id="IPR000594">
    <property type="entry name" value="ThiF_NAD_FAD-bd"/>
</dbReference>
<reference evidence="3 4" key="1">
    <citation type="submission" date="2022-12" db="EMBL/GenBank/DDBJ databases">
        <title>Two new species, Stenotrophomonas aracearum and Stenotrophomonas oahuensis, isolated from Anthurium (Araceae family) in Hawaii.</title>
        <authorList>
            <person name="Chunag S.C."/>
            <person name="Dobhal S."/>
            <person name="Alvarez A."/>
            <person name="Arif M."/>
        </authorList>
    </citation>
    <scope>NUCLEOTIDE SEQUENCE [LARGE SCALE GENOMIC DNA]</scope>
    <source>
        <strain evidence="3 4">A5586</strain>
    </source>
</reference>
<dbReference type="RefSeq" id="WP_311191268.1">
    <property type="nucleotide sequence ID" value="NZ_CP115541.1"/>
</dbReference>
<keyword evidence="3" id="KW-0548">Nucleotidyltransferase</keyword>
<keyword evidence="4" id="KW-1185">Reference proteome</keyword>
<dbReference type="InterPro" id="IPR035985">
    <property type="entry name" value="Ubiquitin-activating_enz"/>
</dbReference>
<dbReference type="InterPro" id="IPR045886">
    <property type="entry name" value="ThiF/MoeB/HesA"/>
</dbReference>
<evidence type="ECO:0000259" key="1">
    <source>
        <dbReference type="Pfam" id="PF00899"/>
    </source>
</evidence>
<dbReference type="Proteomes" id="UP001302072">
    <property type="component" value="Chromosome"/>
</dbReference>
<sequence length="540" mass="59699">MSRATPSQVIEAFGREGFDFAGMADNGWFRVSGRLFSDVTPEGVPCEIVLDPNFFELPRFRLLEIPSHLPAAVPHLNANGGLCYIANGTVTLDIFDPIGQSLACLRQAQHVFDRIMRGEMVEDLTEEFYAYWNGAYCLSDLDGSAQGRQECFIVEGNERPIWFVTNNLARTKKKAELLGFTPTERTTPTYRIKTTAQPRPVPGVWPPTTVSSLLTWQSQLDSRCRRSIHRRIQQGERDRLNALLILIDSPKMTYAFGVIYERDEQAPKVKFADRRDRTLGLAILPFSVFRIDERYIAERNIPGRSTLAGKAIALIGCGTIGGFLAEMLVKAGAGTQGGTLKLIDFDTLVPQNLGRHRLGFPSLLQKKSVAMADELRRLAPGVSIEAVTQDAREVDLPDQHLLIDATGEESLGHWLANYYPRPTQVLSVWIEGPGIAVRTLLRTAQGGCYRCLWEFTRRGEMRSTTEPLPSILAGHGCEGLYVPFGASVSIQAASLGVDAALDWANDIVSPALRTQVLNRDFAQATPDGDLPIERGCPACH</sequence>
<evidence type="ECO:0000313" key="3">
    <source>
        <dbReference type="EMBL" id="WNH52059.1"/>
    </source>
</evidence>